<dbReference type="Gene3D" id="3.40.50.720">
    <property type="entry name" value="NAD(P)-binding Rossmann-like Domain"/>
    <property type="match status" value="1"/>
</dbReference>
<gene>
    <name evidence="1" type="ORF">BsIDN1_15600</name>
</gene>
<sequence>MAEVIKPQGTICTIVENEHNLDIQLLKKIKSAAFVWEFMFTRPMYETADMIKQHELFDRGG</sequence>
<proteinExistence type="predicted"/>
<dbReference type="Proteomes" id="UP000464658">
    <property type="component" value="Chromosome"/>
</dbReference>
<name>A0A5S9M5F6_BACIA</name>
<protein>
    <recommendedName>
        <fullName evidence="3">Alcohol dehydrogenase-like C-terminal domain-containing protein</fullName>
    </recommendedName>
</protein>
<dbReference type="Gene3D" id="3.90.180.10">
    <property type="entry name" value="Medium-chain alcohol dehydrogenases, catalytic domain"/>
    <property type="match status" value="1"/>
</dbReference>
<evidence type="ECO:0000313" key="2">
    <source>
        <dbReference type="Proteomes" id="UP000464658"/>
    </source>
</evidence>
<reference evidence="1 2" key="1">
    <citation type="submission" date="2019-12" db="EMBL/GenBank/DDBJ databases">
        <title>Full genome sequence of a Bacillus safensis strain isolated from commercially available natto in Indonesia.</title>
        <authorList>
            <person name="Yoshida M."/>
            <person name="Uomi M."/>
            <person name="Waturangi D."/>
            <person name="Ekaputri J.J."/>
            <person name="Setiamarga D.H.E."/>
        </authorList>
    </citation>
    <scope>NUCLEOTIDE SEQUENCE [LARGE SCALE GENOMIC DNA]</scope>
    <source>
        <strain evidence="1 2">IDN1</strain>
    </source>
</reference>
<organism evidence="1 2">
    <name type="scientific">Bacillus safensis</name>
    <dbReference type="NCBI Taxonomy" id="561879"/>
    <lineage>
        <taxon>Bacteria</taxon>
        <taxon>Bacillati</taxon>
        <taxon>Bacillota</taxon>
        <taxon>Bacilli</taxon>
        <taxon>Bacillales</taxon>
        <taxon>Bacillaceae</taxon>
        <taxon>Bacillus</taxon>
    </lineage>
</organism>
<accession>A0A5S9M5F6</accession>
<dbReference type="EMBL" id="AP021906">
    <property type="protein sequence ID" value="BBP87942.1"/>
    <property type="molecule type" value="Genomic_DNA"/>
</dbReference>
<evidence type="ECO:0000313" key="1">
    <source>
        <dbReference type="EMBL" id="BBP87942.1"/>
    </source>
</evidence>
<evidence type="ECO:0008006" key="3">
    <source>
        <dbReference type="Google" id="ProtNLM"/>
    </source>
</evidence>
<dbReference type="AlphaFoldDB" id="A0A5S9M5F6"/>